<dbReference type="NCBIfam" id="TIGR00688">
    <property type="entry name" value="rarD"/>
    <property type="match status" value="1"/>
</dbReference>
<keyword evidence="6 8" id="KW-1133">Transmembrane helix</keyword>
<comment type="caution">
    <text evidence="10">The sequence shown here is derived from an EMBL/GenBank/DDBJ whole genome shotgun (WGS) entry which is preliminary data.</text>
</comment>
<proteinExistence type="inferred from homology"/>
<dbReference type="OrthoDB" id="369870at2"/>
<feature type="transmembrane region" description="Helical" evidence="8">
    <location>
        <begin position="150"/>
        <end position="166"/>
    </location>
</feature>
<evidence type="ECO:0000256" key="1">
    <source>
        <dbReference type="ARBA" id="ARBA00004651"/>
    </source>
</evidence>
<keyword evidence="3" id="KW-0813">Transport</keyword>
<evidence type="ECO:0000256" key="4">
    <source>
        <dbReference type="ARBA" id="ARBA00022475"/>
    </source>
</evidence>
<feature type="transmembrane region" description="Helical" evidence="8">
    <location>
        <begin position="210"/>
        <end position="233"/>
    </location>
</feature>
<reference evidence="10 11" key="1">
    <citation type="submission" date="2019-12" db="EMBL/GenBank/DDBJ databases">
        <title>Genomic-based taxomic classification of the family Erythrobacteraceae.</title>
        <authorList>
            <person name="Xu L."/>
        </authorList>
    </citation>
    <scope>NUCLEOTIDE SEQUENCE [LARGE SCALE GENOMIC DNA]</scope>
    <source>
        <strain evidence="10 11">MCCC 1K02066</strain>
    </source>
</reference>
<dbReference type="GO" id="GO:0005886">
    <property type="term" value="C:plasma membrane"/>
    <property type="evidence" value="ECO:0007669"/>
    <property type="project" value="UniProtKB-SubCell"/>
</dbReference>
<feature type="domain" description="EamA" evidence="9">
    <location>
        <begin position="11"/>
        <end position="141"/>
    </location>
</feature>
<dbReference type="InterPro" id="IPR037185">
    <property type="entry name" value="EmrE-like"/>
</dbReference>
<feature type="transmembrane region" description="Helical" evidence="8">
    <location>
        <begin position="38"/>
        <end position="55"/>
    </location>
</feature>
<evidence type="ECO:0000256" key="7">
    <source>
        <dbReference type="ARBA" id="ARBA00023136"/>
    </source>
</evidence>
<dbReference type="SUPFAM" id="SSF103481">
    <property type="entry name" value="Multidrug resistance efflux transporter EmrE"/>
    <property type="match status" value="2"/>
</dbReference>
<feature type="transmembrane region" description="Helical" evidence="8">
    <location>
        <begin position="98"/>
        <end position="120"/>
    </location>
</feature>
<feature type="transmembrane region" description="Helical" evidence="8">
    <location>
        <begin position="178"/>
        <end position="198"/>
    </location>
</feature>
<sequence length="301" mass="32425">MQRYDRAALANALGAHVVWGSMPLYLLLVKSVPALEYVAWRILFTLPVCLVFVLWRKAGPEVREVLRDRRALLTLLASSALIGFNWFLYVWAIQTDHVYAASLGYYILPLTMMLLGLVVLGERLGRLQWAAVALAGAGVAALAAGALTTLWLSLAMALSFGMYGLLRKTVNAGPLAGLTLETLMLAPVAAAIAWWFAASPEGSALGQDPLLTAAVAWGGPMTAVPLLMFAFAARRLPYSVVGFLQFSSPTIVFLIGLLVFGEELSTAQLACFVAIWMAALLFIWDMIRGARAIEAPVTPVG</sequence>
<dbReference type="Proteomes" id="UP000469159">
    <property type="component" value="Unassembled WGS sequence"/>
</dbReference>
<evidence type="ECO:0000313" key="11">
    <source>
        <dbReference type="Proteomes" id="UP000469159"/>
    </source>
</evidence>
<gene>
    <name evidence="10" type="primary">rarD</name>
    <name evidence="10" type="ORF">GRI75_13495</name>
</gene>
<evidence type="ECO:0000256" key="5">
    <source>
        <dbReference type="ARBA" id="ARBA00022692"/>
    </source>
</evidence>
<evidence type="ECO:0000256" key="8">
    <source>
        <dbReference type="SAM" id="Phobius"/>
    </source>
</evidence>
<keyword evidence="11" id="KW-1185">Reference proteome</keyword>
<feature type="transmembrane region" description="Helical" evidence="8">
    <location>
        <begin position="240"/>
        <end position="260"/>
    </location>
</feature>
<evidence type="ECO:0000256" key="6">
    <source>
        <dbReference type="ARBA" id="ARBA00022989"/>
    </source>
</evidence>
<feature type="transmembrane region" description="Helical" evidence="8">
    <location>
        <begin position="71"/>
        <end position="92"/>
    </location>
</feature>
<dbReference type="PANTHER" id="PTHR22911">
    <property type="entry name" value="ACYL-MALONYL CONDENSING ENZYME-RELATED"/>
    <property type="match status" value="1"/>
</dbReference>
<dbReference type="AlphaFoldDB" id="A0A6I4UXI0"/>
<dbReference type="PANTHER" id="PTHR22911:SF137">
    <property type="entry name" value="SOLUTE CARRIER FAMILY 35 MEMBER G2-RELATED"/>
    <property type="match status" value="1"/>
</dbReference>
<name>A0A6I4UXI0_9SPHN</name>
<dbReference type="Pfam" id="PF00892">
    <property type="entry name" value="EamA"/>
    <property type="match status" value="1"/>
</dbReference>
<evidence type="ECO:0000256" key="2">
    <source>
        <dbReference type="ARBA" id="ARBA00007362"/>
    </source>
</evidence>
<organism evidence="10 11">
    <name type="scientific">Croceibacterium soli</name>
    <dbReference type="NCBI Taxonomy" id="1739690"/>
    <lineage>
        <taxon>Bacteria</taxon>
        <taxon>Pseudomonadati</taxon>
        <taxon>Pseudomonadota</taxon>
        <taxon>Alphaproteobacteria</taxon>
        <taxon>Sphingomonadales</taxon>
        <taxon>Erythrobacteraceae</taxon>
        <taxon>Croceibacterium</taxon>
    </lineage>
</organism>
<dbReference type="InterPro" id="IPR004626">
    <property type="entry name" value="RarD"/>
</dbReference>
<evidence type="ECO:0000256" key="3">
    <source>
        <dbReference type="ARBA" id="ARBA00022448"/>
    </source>
</evidence>
<dbReference type="InterPro" id="IPR000620">
    <property type="entry name" value="EamA_dom"/>
</dbReference>
<keyword evidence="5 8" id="KW-0812">Transmembrane</keyword>
<comment type="subcellular location">
    <subcellularLocation>
        <location evidence="1">Cell membrane</location>
        <topology evidence="1">Multi-pass membrane protein</topology>
    </subcellularLocation>
</comment>
<keyword evidence="4" id="KW-1003">Cell membrane</keyword>
<feature type="transmembrane region" description="Helical" evidence="8">
    <location>
        <begin position="266"/>
        <end position="284"/>
    </location>
</feature>
<feature type="transmembrane region" description="Helical" evidence="8">
    <location>
        <begin position="7"/>
        <end position="26"/>
    </location>
</feature>
<evidence type="ECO:0000313" key="10">
    <source>
        <dbReference type="EMBL" id="MXP42654.1"/>
    </source>
</evidence>
<dbReference type="RefSeq" id="WP_160747513.1">
    <property type="nucleotide sequence ID" value="NZ_WTYK01000009.1"/>
</dbReference>
<dbReference type="EMBL" id="WTYK01000009">
    <property type="protein sequence ID" value="MXP42654.1"/>
    <property type="molecule type" value="Genomic_DNA"/>
</dbReference>
<evidence type="ECO:0000259" key="9">
    <source>
        <dbReference type="Pfam" id="PF00892"/>
    </source>
</evidence>
<accession>A0A6I4UXI0</accession>
<keyword evidence="7 8" id="KW-0472">Membrane</keyword>
<protein>
    <submittedName>
        <fullName evidence="10">EamA family transporter RarD</fullName>
    </submittedName>
</protein>
<feature type="transmembrane region" description="Helical" evidence="8">
    <location>
        <begin position="127"/>
        <end position="144"/>
    </location>
</feature>
<comment type="similarity">
    <text evidence="2">Belongs to the EamA transporter family.</text>
</comment>